<accession>A0A814GX36</accession>
<dbReference type="EMBL" id="CAJOBC010003241">
    <property type="protein sequence ID" value="CAF3773887.1"/>
    <property type="molecule type" value="Genomic_DNA"/>
</dbReference>
<dbReference type="EMBL" id="CAJNOK010004284">
    <property type="protein sequence ID" value="CAF0932187.1"/>
    <property type="molecule type" value="Genomic_DNA"/>
</dbReference>
<reference evidence="3" key="1">
    <citation type="submission" date="2021-02" db="EMBL/GenBank/DDBJ databases">
        <authorList>
            <person name="Nowell W R."/>
        </authorList>
    </citation>
    <scope>NUCLEOTIDE SEQUENCE</scope>
</reference>
<keyword evidence="1" id="KW-0812">Transmembrane</keyword>
<dbReference type="Gene3D" id="1.20.1070.10">
    <property type="entry name" value="Rhodopsin 7-helix transmembrane proteins"/>
    <property type="match status" value="1"/>
</dbReference>
<dbReference type="AlphaFoldDB" id="A0A814GX36"/>
<evidence type="ECO:0000313" key="6">
    <source>
        <dbReference type="Proteomes" id="UP000663829"/>
    </source>
</evidence>
<dbReference type="EMBL" id="CAJNOQ010003241">
    <property type="protein sequence ID" value="CAF1002471.1"/>
    <property type="molecule type" value="Genomic_DNA"/>
</dbReference>
<evidence type="ECO:0000313" key="5">
    <source>
        <dbReference type="EMBL" id="CAF3773887.1"/>
    </source>
</evidence>
<dbReference type="EMBL" id="CAJOBA010004286">
    <property type="protein sequence ID" value="CAF3708567.1"/>
    <property type="molecule type" value="Genomic_DNA"/>
</dbReference>
<evidence type="ECO:0000313" key="2">
    <source>
        <dbReference type="EMBL" id="CAF0932187.1"/>
    </source>
</evidence>
<protein>
    <recommendedName>
        <fullName evidence="7">G-protein coupled receptors family 1 profile domain-containing protein</fullName>
    </recommendedName>
</protein>
<feature type="transmembrane region" description="Helical" evidence="1">
    <location>
        <begin position="39"/>
        <end position="66"/>
    </location>
</feature>
<dbReference type="SUPFAM" id="SSF81321">
    <property type="entry name" value="Family A G protein-coupled receptor-like"/>
    <property type="match status" value="1"/>
</dbReference>
<gene>
    <name evidence="3" type="ORF">GPM918_LOCUS13833</name>
    <name evidence="2" type="ORF">OVA965_LOCUS11207</name>
    <name evidence="5" type="ORF">SRO942_LOCUS13833</name>
    <name evidence="4" type="ORF">TMI583_LOCUS11203</name>
</gene>
<feature type="transmembrane region" description="Helical" evidence="1">
    <location>
        <begin position="72"/>
        <end position="94"/>
    </location>
</feature>
<evidence type="ECO:0000256" key="1">
    <source>
        <dbReference type="SAM" id="Phobius"/>
    </source>
</evidence>
<sequence>MIVFGLMTLANVRQQRRHVNTTTITVVNKRRQQKREKQMLRLVLFQALAFVILSLPSTICIAYSTFAEASEQLNFIVHISLFLLYLNFIQCFYINTMSAKTYRMEFYKILNQVEKRIFHTNYIDRQLLRQRGDTTRTVGAMTVMRSATVQHDQN</sequence>
<evidence type="ECO:0008006" key="7">
    <source>
        <dbReference type="Google" id="ProtNLM"/>
    </source>
</evidence>
<dbReference type="Proteomes" id="UP000682733">
    <property type="component" value="Unassembled WGS sequence"/>
</dbReference>
<name>A0A814GX36_9BILA</name>
<comment type="caution">
    <text evidence="3">The sequence shown here is derived from an EMBL/GenBank/DDBJ whole genome shotgun (WGS) entry which is preliminary data.</text>
</comment>
<proteinExistence type="predicted"/>
<organism evidence="3 6">
    <name type="scientific">Didymodactylos carnosus</name>
    <dbReference type="NCBI Taxonomy" id="1234261"/>
    <lineage>
        <taxon>Eukaryota</taxon>
        <taxon>Metazoa</taxon>
        <taxon>Spiralia</taxon>
        <taxon>Gnathifera</taxon>
        <taxon>Rotifera</taxon>
        <taxon>Eurotatoria</taxon>
        <taxon>Bdelloidea</taxon>
        <taxon>Philodinida</taxon>
        <taxon>Philodinidae</taxon>
        <taxon>Didymodactylos</taxon>
    </lineage>
</organism>
<dbReference type="Proteomes" id="UP000677228">
    <property type="component" value="Unassembled WGS sequence"/>
</dbReference>
<keyword evidence="1" id="KW-1133">Transmembrane helix</keyword>
<evidence type="ECO:0000313" key="4">
    <source>
        <dbReference type="EMBL" id="CAF3708567.1"/>
    </source>
</evidence>
<evidence type="ECO:0000313" key="3">
    <source>
        <dbReference type="EMBL" id="CAF1002471.1"/>
    </source>
</evidence>
<keyword evidence="6" id="KW-1185">Reference proteome</keyword>
<dbReference type="Proteomes" id="UP000681722">
    <property type="component" value="Unassembled WGS sequence"/>
</dbReference>
<dbReference type="Proteomes" id="UP000663829">
    <property type="component" value="Unassembled WGS sequence"/>
</dbReference>
<keyword evidence="1" id="KW-0472">Membrane</keyword>